<organism evidence="6 7">
    <name type="scientific">Microlunatus kandeliicorticis</name>
    <dbReference type="NCBI Taxonomy" id="1759536"/>
    <lineage>
        <taxon>Bacteria</taxon>
        <taxon>Bacillati</taxon>
        <taxon>Actinomycetota</taxon>
        <taxon>Actinomycetes</taxon>
        <taxon>Propionibacteriales</taxon>
        <taxon>Propionibacteriaceae</taxon>
        <taxon>Microlunatus</taxon>
    </lineage>
</organism>
<dbReference type="Pfam" id="PF09360">
    <property type="entry name" value="zf-CDGSH"/>
    <property type="match status" value="1"/>
</dbReference>
<dbReference type="AlphaFoldDB" id="A0A7W3ITP3"/>
<sequence>MTGPLRRGEASITVCPDGPLLVRGAVRLEDAEGTEVDHDRNVIALCRCGRSARKPLCDGSHRGSRFRDPADADGIAAALAQPGGPADDPH</sequence>
<evidence type="ECO:0000259" key="5">
    <source>
        <dbReference type="SMART" id="SM00704"/>
    </source>
</evidence>
<dbReference type="InterPro" id="IPR042216">
    <property type="entry name" value="MitoNEET_CISD"/>
</dbReference>
<keyword evidence="7" id="KW-1185">Reference proteome</keyword>
<accession>A0A7W3ITP3</accession>
<dbReference type="GO" id="GO:0005737">
    <property type="term" value="C:cytoplasm"/>
    <property type="evidence" value="ECO:0007669"/>
    <property type="project" value="UniProtKB-ARBA"/>
</dbReference>
<dbReference type="GO" id="GO:0051537">
    <property type="term" value="F:2 iron, 2 sulfur cluster binding"/>
    <property type="evidence" value="ECO:0007669"/>
    <property type="project" value="UniProtKB-KW"/>
</dbReference>
<evidence type="ECO:0000256" key="3">
    <source>
        <dbReference type="ARBA" id="ARBA00023004"/>
    </source>
</evidence>
<keyword evidence="4" id="KW-0411">Iron-sulfur</keyword>
<evidence type="ECO:0000313" key="6">
    <source>
        <dbReference type="EMBL" id="MBA8795034.1"/>
    </source>
</evidence>
<name>A0A7W3ITP3_9ACTN</name>
<dbReference type="Proteomes" id="UP000523079">
    <property type="component" value="Unassembled WGS sequence"/>
</dbReference>
<keyword evidence="1" id="KW-0001">2Fe-2S</keyword>
<evidence type="ECO:0000313" key="7">
    <source>
        <dbReference type="Proteomes" id="UP000523079"/>
    </source>
</evidence>
<comment type="caution">
    <text evidence="6">The sequence shown here is derived from an EMBL/GenBank/DDBJ whole genome shotgun (WGS) entry which is preliminary data.</text>
</comment>
<dbReference type="InterPro" id="IPR018967">
    <property type="entry name" value="FeS-contain_CDGSH-typ"/>
</dbReference>
<gene>
    <name evidence="6" type="ORF">FHX74_002662</name>
</gene>
<dbReference type="EMBL" id="JACGWT010000004">
    <property type="protein sequence ID" value="MBA8795034.1"/>
    <property type="molecule type" value="Genomic_DNA"/>
</dbReference>
<protein>
    <submittedName>
        <fullName evidence="6">CDGSH-type Zn-finger protein</fullName>
    </submittedName>
</protein>
<dbReference type="SMART" id="SM00704">
    <property type="entry name" value="ZnF_CDGSH"/>
    <property type="match status" value="1"/>
</dbReference>
<dbReference type="Gene3D" id="3.40.5.90">
    <property type="entry name" value="CDGSH iron-sulfur domain, mitoNEET-type"/>
    <property type="match status" value="1"/>
</dbReference>
<proteinExistence type="predicted"/>
<keyword evidence="3" id="KW-0408">Iron</keyword>
<reference evidence="6 7" key="1">
    <citation type="submission" date="2020-07" db="EMBL/GenBank/DDBJ databases">
        <title>Sequencing the genomes of 1000 actinobacteria strains.</title>
        <authorList>
            <person name="Klenk H.-P."/>
        </authorList>
    </citation>
    <scope>NUCLEOTIDE SEQUENCE [LARGE SCALE GENOMIC DNA]</scope>
    <source>
        <strain evidence="6 7">DSM 100723</strain>
    </source>
</reference>
<keyword evidence="2" id="KW-0479">Metal-binding</keyword>
<evidence type="ECO:0000256" key="2">
    <source>
        <dbReference type="ARBA" id="ARBA00022723"/>
    </source>
</evidence>
<dbReference type="RefSeq" id="WP_328823812.1">
    <property type="nucleotide sequence ID" value="NZ_JACGWT010000004.1"/>
</dbReference>
<dbReference type="GO" id="GO:0046872">
    <property type="term" value="F:metal ion binding"/>
    <property type="evidence" value="ECO:0007669"/>
    <property type="project" value="UniProtKB-KW"/>
</dbReference>
<evidence type="ECO:0000256" key="1">
    <source>
        <dbReference type="ARBA" id="ARBA00022714"/>
    </source>
</evidence>
<feature type="domain" description="Iron-binding zinc finger CDGSH type" evidence="5">
    <location>
        <begin position="29"/>
        <end position="67"/>
    </location>
</feature>
<evidence type="ECO:0000256" key="4">
    <source>
        <dbReference type="ARBA" id="ARBA00023014"/>
    </source>
</evidence>